<feature type="compositionally biased region" description="Basic and acidic residues" evidence="1">
    <location>
        <begin position="102"/>
        <end position="112"/>
    </location>
</feature>
<keyword evidence="3" id="KW-1185">Reference proteome</keyword>
<evidence type="ECO:0000313" key="2">
    <source>
        <dbReference type="EMBL" id="KAK7021724.1"/>
    </source>
</evidence>
<protein>
    <submittedName>
        <fullName evidence="2">Histone acetyltransferase</fullName>
        <ecNumber evidence="2">2.3.1.48</ecNumber>
    </submittedName>
</protein>
<evidence type="ECO:0000313" key="3">
    <source>
        <dbReference type="Proteomes" id="UP001383192"/>
    </source>
</evidence>
<dbReference type="GO" id="GO:0061733">
    <property type="term" value="F:protein-lysine-acetyltransferase activity"/>
    <property type="evidence" value="ECO:0007669"/>
    <property type="project" value="UniProtKB-EC"/>
</dbReference>
<dbReference type="EC" id="2.3.1.48" evidence="2"/>
<reference evidence="2 3" key="1">
    <citation type="submission" date="2024-01" db="EMBL/GenBank/DDBJ databases">
        <title>A draft genome for a cacao thread blight-causing isolate of Paramarasmius palmivorus.</title>
        <authorList>
            <person name="Baruah I.K."/>
            <person name="Bukari Y."/>
            <person name="Amoako-Attah I."/>
            <person name="Meinhardt L.W."/>
            <person name="Bailey B.A."/>
            <person name="Cohen S.P."/>
        </authorList>
    </citation>
    <scope>NUCLEOTIDE SEQUENCE [LARGE SCALE GENOMIC DNA]</scope>
    <source>
        <strain evidence="2 3">GH-12</strain>
    </source>
</reference>
<dbReference type="AlphaFoldDB" id="A0AAW0B818"/>
<feature type="region of interest" description="Disordered" evidence="1">
    <location>
        <begin position="376"/>
        <end position="398"/>
    </location>
</feature>
<dbReference type="EMBL" id="JAYKXP010000166">
    <property type="protein sequence ID" value="KAK7021724.1"/>
    <property type="molecule type" value="Genomic_DNA"/>
</dbReference>
<evidence type="ECO:0000256" key="1">
    <source>
        <dbReference type="SAM" id="MobiDB-lite"/>
    </source>
</evidence>
<name>A0AAW0B818_9AGAR</name>
<keyword evidence="2" id="KW-0012">Acyltransferase</keyword>
<sequence>MSGSMTPSQDELIAMEALRAIALQPLSPIPHSNTQQIDGAREGLRQPTSTPGTSRFRISHSYNHPSPSQPHALQSIQTPLPLYPEHALYTISPAQQSPVKSAAEEPVNREKTPPNSGQKRLPSASPEKAHQPPGKRRNPSIQPLKLVEETGNGKGSGNKGGKGRKKALKDTDTEKAAKAEQKKLEAEAKVSAELEATDPLYENLGSKHWSDADQATVYVFLLGPGNTRNFDYVKDRNGGKYIFSKVVQECKLSQTRSWEAVKSLFGRAFKTYTAIKALEDFTGGGGDGDFDMDNDEEAVAAYSRKLAAAKSSGVDIGTLSAALVHKWHEKGWYTLFHDRYSDSVRVDRHHDYHSAQNNLTENEDTDIEEVKAIKPASQTVSEPKHTPKKPSKVQQSSSANNIEGVSAMVNTMSGFFSARAGEINRKGYLKEMKRLENLLNSPHLNDEAREAINARLAQLVKSMDSVA</sequence>
<organism evidence="2 3">
    <name type="scientific">Paramarasmius palmivorus</name>
    <dbReference type="NCBI Taxonomy" id="297713"/>
    <lineage>
        <taxon>Eukaryota</taxon>
        <taxon>Fungi</taxon>
        <taxon>Dikarya</taxon>
        <taxon>Basidiomycota</taxon>
        <taxon>Agaricomycotina</taxon>
        <taxon>Agaricomycetes</taxon>
        <taxon>Agaricomycetidae</taxon>
        <taxon>Agaricales</taxon>
        <taxon>Marasmiineae</taxon>
        <taxon>Marasmiaceae</taxon>
        <taxon>Paramarasmius</taxon>
    </lineage>
</organism>
<dbReference type="Proteomes" id="UP001383192">
    <property type="component" value="Unassembled WGS sequence"/>
</dbReference>
<comment type="caution">
    <text evidence="2">The sequence shown here is derived from an EMBL/GenBank/DDBJ whole genome shotgun (WGS) entry which is preliminary data.</text>
</comment>
<gene>
    <name evidence="2" type="primary">SAS3_2</name>
    <name evidence="2" type="ORF">VNI00_017323</name>
</gene>
<proteinExistence type="predicted"/>
<feature type="compositionally biased region" description="Polar residues" evidence="1">
    <location>
        <begin position="60"/>
        <end position="78"/>
    </location>
</feature>
<feature type="region of interest" description="Disordered" evidence="1">
    <location>
        <begin position="26"/>
        <end position="182"/>
    </location>
</feature>
<feature type="compositionally biased region" description="Basic and acidic residues" evidence="1">
    <location>
        <begin position="168"/>
        <end position="182"/>
    </location>
</feature>
<keyword evidence="2" id="KW-0808">Transferase</keyword>
<accession>A0AAW0B818</accession>